<evidence type="ECO:0000259" key="5">
    <source>
        <dbReference type="SMART" id="SM00903"/>
    </source>
</evidence>
<dbReference type="RefSeq" id="WP_067379598.1">
    <property type="nucleotide sequence ID" value="NZ_CP015839.1"/>
</dbReference>
<comment type="similarity">
    <text evidence="4">Belongs to the flavoredoxin family.</text>
</comment>
<dbReference type="Gene3D" id="2.30.110.10">
    <property type="entry name" value="Electron Transport, Fmn-binding Protein, Chain A"/>
    <property type="match status" value="1"/>
</dbReference>
<feature type="domain" description="Flavin reductase like" evidence="5">
    <location>
        <begin position="19"/>
        <end position="174"/>
    </location>
</feature>
<dbReference type="PANTHER" id="PTHR33798:SF5">
    <property type="entry name" value="FLAVIN REDUCTASE LIKE DOMAIN-CONTAINING PROTEIN"/>
    <property type="match status" value="1"/>
</dbReference>
<proteinExistence type="inferred from homology"/>
<accession>A0A1A9EX84</accession>
<keyword evidence="7" id="KW-1185">Reference proteome</keyword>
<gene>
    <name evidence="6" type="ORF">A8C75_06305</name>
</gene>
<keyword evidence="2" id="KW-0285">Flavoprotein</keyword>
<dbReference type="SUPFAM" id="SSF50475">
    <property type="entry name" value="FMN-binding split barrel"/>
    <property type="match status" value="1"/>
</dbReference>
<dbReference type="EMBL" id="CP015839">
    <property type="protein sequence ID" value="ANG62143.1"/>
    <property type="molecule type" value="Genomic_DNA"/>
</dbReference>
<name>A0A1A9EX84_9GAMM</name>
<keyword evidence="3" id="KW-0288">FMN</keyword>
<protein>
    <submittedName>
        <fullName evidence="6">Protein/domain typically associated with flavoprotein oxygenase, DIM6/NTAB family protein</fullName>
    </submittedName>
</protein>
<organism evidence="6 7">
    <name type="scientific">Marinobacterium aestuarii</name>
    <dbReference type="NCBI Taxonomy" id="1821621"/>
    <lineage>
        <taxon>Bacteria</taxon>
        <taxon>Pseudomonadati</taxon>
        <taxon>Pseudomonadota</taxon>
        <taxon>Gammaproteobacteria</taxon>
        <taxon>Oceanospirillales</taxon>
        <taxon>Oceanospirillaceae</taxon>
        <taxon>Marinobacterium</taxon>
    </lineage>
</organism>
<dbReference type="AlphaFoldDB" id="A0A1A9EX84"/>
<dbReference type="GO" id="GO:0016646">
    <property type="term" value="F:oxidoreductase activity, acting on the CH-NH group of donors, NAD or NADP as acceptor"/>
    <property type="evidence" value="ECO:0007669"/>
    <property type="project" value="UniProtKB-ARBA"/>
</dbReference>
<evidence type="ECO:0000256" key="2">
    <source>
        <dbReference type="ARBA" id="ARBA00022630"/>
    </source>
</evidence>
<evidence type="ECO:0000256" key="3">
    <source>
        <dbReference type="ARBA" id="ARBA00022643"/>
    </source>
</evidence>
<dbReference type="OrthoDB" id="9794638at2"/>
<reference evidence="6 7" key="2">
    <citation type="journal article" date="2018" name="Int. J. Syst. Evol. Microbiol.">
        <title>Marinobacterium aestuarii sp. nov., a benzene-degrading marine bacterium isolated from estuary sediment.</title>
        <authorList>
            <person name="Bae S.S."/>
            <person name="Jung J."/>
            <person name="Chung D."/>
            <person name="Baek K."/>
        </authorList>
    </citation>
    <scope>NUCLEOTIDE SEQUENCE [LARGE SCALE GENOMIC DNA]</scope>
    <source>
        <strain evidence="6 7">ST58-10</strain>
    </source>
</reference>
<evidence type="ECO:0000313" key="6">
    <source>
        <dbReference type="EMBL" id="ANG62143.1"/>
    </source>
</evidence>
<dbReference type="PANTHER" id="PTHR33798">
    <property type="entry name" value="FLAVOPROTEIN OXYGENASE"/>
    <property type="match status" value="1"/>
</dbReference>
<dbReference type="InterPro" id="IPR002563">
    <property type="entry name" value="Flavin_Rdtase-like_dom"/>
</dbReference>
<dbReference type="Pfam" id="PF01613">
    <property type="entry name" value="Flavin_Reduct"/>
    <property type="match status" value="1"/>
</dbReference>
<dbReference type="SMART" id="SM00903">
    <property type="entry name" value="Flavin_Reduct"/>
    <property type="match status" value="1"/>
</dbReference>
<evidence type="ECO:0000256" key="4">
    <source>
        <dbReference type="ARBA" id="ARBA00038054"/>
    </source>
</evidence>
<dbReference type="GO" id="GO:0010181">
    <property type="term" value="F:FMN binding"/>
    <property type="evidence" value="ECO:0007669"/>
    <property type="project" value="InterPro"/>
</dbReference>
<sequence length="203" mass="22284">MIFDFDTLSPNRRYHLITQSLVPRPIAWILSRNDNDSLNLAPFSFFNAVCSDPPLLMLSIGRKEGGEIKDSRRNILSKRDFVIQIPSRHHAAAVTASAASLEYGESELASLNLALADFPGCSVPRISDSGIAMHCEFHEVHYLGPAEQAIVYARVRQFYVSDDILSETNGRHSIDAAALDPLARLGGAQYASLGELFAIARPS</sequence>
<dbReference type="InterPro" id="IPR012349">
    <property type="entry name" value="Split_barrel_FMN-bd"/>
</dbReference>
<dbReference type="STRING" id="1821621.A8C75_06305"/>
<evidence type="ECO:0000313" key="7">
    <source>
        <dbReference type="Proteomes" id="UP000078070"/>
    </source>
</evidence>
<dbReference type="KEGG" id="mars:A8C75_06305"/>
<comment type="cofactor">
    <cofactor evidence="1">
        <name>FMN</name>
        <dbReference type="ChEBI" id="CHEBI:58210"/>
    </cofactor>
</comment>
<reference evidence="7" key="1">
    <citation type="submission" date="2016-05" db="EMBL/GenBank/DDBJ databases">
        <authorList>
            <person name="Baek K."/>
            <person name="Yang S.-J."/>
        </authorList>
    </citation>
    <scope>NUCLEOTIDE SEQUENCE [LARGE SCALE GENOMIC DNA]</scope>
    <source>
        <strain evidence="7">ST58-10</strain>
    </source>
</reference>
<evidence type="ECO:0000256" key="1">
    <source>
        <dbReference type="ARBA" id="ARBA00001917"/>
    </source>
</evidence>
<dbReference type="Proteomes" id="UP000078070">
    <property type="component" value="Chromosome"/>
</dbReference>